<protein>
    <submittedName>
        <fullName evidence="7">CidA/LrgA family protein</fullName>
    </submittedName>
</protein>
<name>A0A916YRZ7_9SPHN</name>
<proteinExistence type="predicted"/>
<feature type="transmembrane region" description="Helical" evidence="6">
    <location>
        <begin position="82"/>
        <end position="105"/>
    </location>
</feature>
<evidence type="ECO:0000256" key="2">
    <source>
        <dbReference type="ARBA" id="ARBA00022475"/>
    </source>
</evidence>
<dbReference type="EMBL" id="BMIP01000001">
    <property type="protein sequence ID" value="GGD58265.1"/>
    <property type="molecule type" value="Genomic_DNA"/>
</dbReference>
<dbReference type="AlphaFoldDB" id="A0A916YRZ7"/>
<dbReference type="PANTHER" id="PTHR33931:SF2">
    <property type="entry name" value="HOLIN-LIKE PROTEIN CIDA"/>
    <property type="match status" value="1"/>
</dbReference>
<gene>
    <name evidence="7" type="ORF">GCM10010990_04510</name>
</gene>
<accession>A0A916YRZ7</accession>
<dbReference type="OrthoDB" id="385012at2"/>
<comment type="caution">
    <text evidence="7">The sequence shown here is derived from an EMBL/GenBank/DDBJ whole genome shotgun (WGS) entry which is preliminary data.</text>
</comment>
<reference evidence="7" key="1">
    <citation type="journal article" date="2014" name="Int. J. Syst. Evol. Microbiol.">
        <title>Complete genome sequence of Corynebacterium casei LMG S-19264T (=DSM 44701T), isolated from a smear-ripened cheese.</title>
        <authorList>
            <consortium name="US DOE Joint Genome Institute (JGI-PGF)"/>
            <person name="Walter F."/>
            <person name="Albersmeier A."/>
            <person name="Kalinowski J."/>
            <person name="Ruckert C."/>
        </authorList>
    </citation>
    <scope>NUCLEOTIDE SEQUENCE</scope>
    <source>
        <strain evidence="7">CGMCC 1.15360</strain>
    </source>
</reference>
<evidence type="ECO:0000256" key="5">
    <source>
        <dbReference type="ARBA" id="ARBA00023136"/>
    </source>
</evidence>
<evidence type="ECO:0000256" key="6">
    <source>
        <dbReference type="SAM" id="Phobius"/>
    </source>
</evidence>
<evidence type="ECO:0000313" key="7">
    <source>
        <dbReference type="EMBL" id="GGD58265.1"/>
    </source>
</evidence>
<evidence type="ECO:0000313" key="8">
    <source>
        <dbReference type="Proteomes" id="UP000612349"/>
    </source>
</evidence>
<keyword evidence="2" id="KW-1003">Cell membrane</keyword>
<keyword evidence="3 6" id="KW-0812">Transmembrane</keyword>
<feature type="transmembrane region" description="Helical" evidence="6">
    <location>
        <begin position="25"/>
        <end position="42"/>
    </location>
</feature>
<keyword evidence="8" id="KW-1185">Reference proteome</keyword>
<reference evidence="7" key="2">
    <citation type="submission" date="2020-09" db="EMBL/GenBank/DDBJ databases">
        <authorList>
            <person name="Sun Q."/>
            <person name="Zhou Y."/>
        </authorList>
    </citation>
    <scope>NUCLEOTIDE SEQUENCE</scope>
    <source>
        <strain evidence="7">CGMCC 1.15360</strain>
    </source>
</reference>
<sequence>MLGAIALLLVFQLCGEIIHRLSGVPLPGSVIGMILLIGWLALTRREWPSLTAVSGWLTAHLSIMFIPAAVGLIDEGDALTQYGIALVLATIVSTVLTLFVTASVFRWALRFSEGGKDAAT</sequence>
<dbReference type="InterPro" id="IPR005538">
    <property type="entry name" value="LrgA/CidA"/>
</dbReference>
<comment type="subcellular location">
    <subcellularLocation>
        <location evidence="1">Cell membrane</location>
        <topology evidence="1">Multi-pass membrane protein</topology>
    </subcellularLocation>
</comment>
<keyword evidence="4 6" id="KW-1133">Transmembrane helix</keyword>
<dbReference type="Pfam" id="PF03788">
    <property type="entry name" value="LrgA"/>
    <property type="match status" value="1"/>
</dbReference>
<keyword evidence="5 6" id="KW-0472">Membrane</keyword>
<feature type="transmembrane region" description="Helical" evidence="6">
    <location>
        <begin position="49"/>
        <end position="70"/>
    </location>
</feature>
<evidence type="ECO:0000256" key="4">
    <source>
        <dbReference type="ARBA" id="ARBA00022989"/>
    </source>
</evidence>
<organism evidence="7 8">
    <name type="scientific">Croceicoccus mobilis</name>
    <dbReference type="NCBI Taxonomy" id="1703339"/>
    <lineage>
        <taxon>Bacteria</taxon>
        <taxon>Pseudomonadati</taxon>
        <taxon>Pseudomonadota</taxon>
        <taxon>Alphaproteobacteria</taxon>
        <taxon>Sphingomonadales</taxon>
        <taxon>Erythrobacteraceae</taxon>
        <taxon>Croceicoccus</taxon>
    </lineage>
</organism>
<dbReference type="Proteomes" id="UP000612349">
    <property type="component" value="Unassembled WGS sequence"/>
</dbReference>
<dbReference type="GO" id="GO:0005886">
    <property type="term" value="C:plasma membrane"/>
    <property type="evidence" value="ECO:0007669"/>
    <property type="project" value="UniProtKB-SubCell"/>
</dbReference>
<evidence type="ECO:0000256" key="1">
    <source>
        <dbReference type="ARBA" id="ARBA00004651"/>
    </source>
</evidence>
<dbReference type="PANTHER" id="PTHR33931">
    <property type="entry name" value="HOLIN-LIKE PROTEIN CIDA-RELATED"/>
    <property type="match status" value="1"/>
</dbReference>
<evidence type="ECO:0000256" key="3">
    <source>
        <dbReference type="ARBA" id="ARBA00022692"/>
    </source>
</evidence>